<proteinExistence type="predicted"/>
<comment type="caution">
    <text evidence="1">The sequence shown here is derived from an EMBL/GenBank/DDBJ whole genome shotgun (WGS) entry which is preliminary data.</text>
</comment>
<organism evidence="1 2">
    <name type="scientific">Pseudomonas syringae pv. actinidiae</name>
    <dbReference type="NCBI Taxonomy" id="103796"/>
    <lineage>
        <taxon>Bacteria</taxon>
        <taxon>Pseudomonadati</taxon>
        <taxon>Pseudomonadota</taxon>
        <taxon>Gammaproteobacteria</taxon>
        <taxon>Pseudomonadales</taxon>
        <taxon>Pseudomonadaceae</taxon>
        <taxon>Pseudomonas</taxon>
        <taxon>Pseudomonas syringae</taxon>
    </lineage>
</organism>
<sequence>MPHTYSERLTRRIANRLFATLYKSRNIGSNNW</sequence>
<protein>
    <submittedName>
        <fullName evidence="1">Uncharacterized protein</fullName>
    </submittedName>
</protein>
<dbReference type="EMBL" id="BGJZ01000366">
    <property type="protein sequence ID" value="GBH13688.1"/>
    <property type="molecule type" value="Genomic_DNA"/>
</dbReference>
<dbReference type="Proteomes" id="UP000247480">
    <property type="component" value="Unassembled WGS sequence"/>
</dbReference>
<accession>A0A2V0QSP7</accession>
<dbReference type="AlphaFoldDB" id="A0A2V0QSP7"/>
<evidence type="ECO:0000313" key="1">
    <source>
        <dbReference type="EMBL" id="GBH13688.1"/>
    </source>
</evidence>
<evidence type="ECO:0000313" key="2">
    <source>
        <dbReference type="Proteomes" id="UP000247480"/>
    </source>
</evidence>
<reference evidence="1 2" key="1">
    <citation type="submission" date="2018-04" db="EMBL/GenBank/DDBJ databases">
        <title>Draft genome sequence of Pseudomonas syringae pv. actinidiae biovar 1 strains isolated from kiwifruit in Kagawa prefecture.</title>
        <authorList>
            <person name="Tabuchi M."/>
            <person name="Saito M."/>
            <person name="Fujiwara S."/>
            <person name="Sasa N."/>
            <person name="Akimitsu K."/>
            <person name="Gomi K."/>
            <person name="Konishi-Sugita S."/>
            <person name="Hamano K."/>
            <person name="Kataoka I."/>
        </authorList>
    </citation>
    <scope>NUCLEOTIDE SEQUENCE [LARGE SCALE GENOMIC DNA]</scope>
    <source>
        <strain evidence="1 2">MAFF212206</strain>
    </source>
</reference>
<gene>
    <name evidence="1" type="ORF">KPSA1_07180</name>
</gene>
<name>A0A2V0QSP7_PSESF</name>